<evidence type="ECO:0000313" key="15">
    <source>
        <dbReference type="Proteomes" id="UP000257317"/>
    </source>
</evidence>
<dbReference type="GO" id="GO:0003677">
    <property type="term" value="F:DNA binding"/>
    <property type="evidence" value="ECO:0007669"/>
    <property type="project" value="UniProtKB-UniRule"/>
</dbReference>
<keyword evidence="5 10" id="KW-0159">Chromosome partition</keyword>
<dbReference type="GO" id="GO:0006313">
    <property type="term" value="P:DNA transposition"/>
    <property type="evidence" value="ECO:0007669"/>
    <property type="project" value="UniProtKB-UniRule"/>
</dbReference>
<reference evidence="15" key="1">
    <citation type="submission" date="2018-03" db="EMBL/GenBank/DDBJ databases">
        <title>New taxa in the Lactobacillus gasseri group.</title>
        <authorList>
            <person name="Tanizawa Y."/>
            <person name="Tohno M."/>
            <person name="Endo A."/>
            <person name="Arita M."/>
        </authorList>
    </citation>
    <scope>NUCLEOTIDE SEQUENCE [LARGE SCALE GENOMIC DNA]</scope>
    <source>
        <strain evidence="15">DSM 24759</strain>
    </source>
</reference>
<feature type="active site" evidence="10">
    <location>
        <position position="273"/>
    </location>
</feature>
<dbReference type="InterPro" id="IPR011931">
    <property type="entry name" value="Recomb_XerC"/>
</dbReference>
<dbReference type="PROSITE" id="PS51900">
    <property type="entry name" value="CB"/>
    <property type="match status" value="1"/>
</dbReference>
<evidence type="ECO:0000256" key="6">
    <source>
        <dbReference type="ARBA" id="ARBA00022908"/>
    </source>
</evidence>
<comment type="function">
    <text evidence="10">Site-specific tyrosine recombinase, which acts by catalyzing the cutting and rejoining of the recombining DNA molecules. The XerC-XerD complex is essential to convert dimers of the bacterial chromosome into monomers to permit their segregation at cell division. It also contributes to the segregational stability of plasmids.</text>
</comment>
<dbReference type="Proteomes" id="UP000257317">
    <property type="component" value="Unassembled WGS sequence"/>
</dbReference>
<feature type="domain" description="Tyr recombinase" evidence="12">
    <location>
        <begin position="111"/>
        <end position="295"/>
    </location>
</feature>
<feature type="domain" description="Core-binding (CB)" evidence="13">
    <location>
        <begin position="3"/>
        <end position="90"/>
    </location>
</feature>
<evidence type="ECO:0000256" key="10">
    <source>
        <dbReference type="HAMAP-Rule" id="MF_01808"/>
    </source>
</evidence>
<evidence type="ECO:0000256" key="9">
    <source>
        <dbReference type="ARBA" id="ARBA00023306"/>
    </source>
</evidence>
<comment type="caution">
    <text evidence="14">The sequence shown here is derived from an EMBL/GenBank/DDBJ whole genome shotgun (WGS) entry which is preliminary data.</text>
</comment>
<accession>A0A2Z6T7A5</accession>
<evidence type="ECO:0000256" key="11">
    <source>
        <dbReference type="NCBIfam" id="TIGR02224"/>
    </source>
</evidence>
<comment type="subunit">
    <text evidence="10">Forms a cyclic heterotetrameric complex composed of two molecules of XerC and two molecules of XerD.</text>
</comment>
<protein>
    <recommendedName>
        <fullName evidence="10 11">Tyrosine recombinase XerC</fullName>
    </recommendedName>
</protein>
<dbReference type="InterPro" id="IPR011010">
    <property type="entry name" value="DNA_brk_join_enz"/>
</dbReference>
<dbReference type="InterPro" id="IPR004107">
    <property type="entry name" value="Integrase_SAM-like_N"/>
</dbReference>
<evidence type="ECO:0000256" key="5">
    <source>
        <dbReference type="ARBA" id="ARBA00022829"/>
    </source>
</evidence>
<dbReference type="SUPFAM" id="SSF56349">
    <property type="entry name" value="DNA breaking-rejoining enzymes"/>
    <property type="match status" value="1"/>
</dbReference>
<dbReference type="GO" id="GO:0051301">
    <property type="term" value="P:cell division"/>
    <property type="evidence" value="ECO:0007669"/>
    <property type="project" value="UniProtKB-UniRule"/>
</dbReference>
<evidence type="ECO:0000259" key="12">
    <source>
        <dbReference type="PROSITE" id="PS51898"/>
    </source>
</evidence>
<feature type="active site" evidence="10">
    <location>
        <position position="151"/>
    </location>
</feature>
<dbReference type="Gene3D" id="1.10.443.10">
    <property type="entry name" value="Intergrase catalytic core"/>
    <property type="match status" value="1"/>
</dbReference>
<gene>
    <name evidence="10 14" type="primary">xerC</name>
    <name evidence="14" type="ORF">LrDSM24759_09700</name>
</gene>
<keyword evidence="3 10" id="KW-0963">Cytoplasm</keyword>
<dbReference type="GO" id="GO:0005737">
    <property type="term" value="C:cytoplasm"/>
    <property type="evidence" value="ECO:0007669"/>
    <property type="project" value="UniProtKB-SubCell"/>
</dbReference>
<comment type="subcellular location">
    <subcellularLocation>
        <location evidence="1 10">Cytoplasm</location>
    </subcellularLocation>
</comment>
<feature type="active site" evidence="10">
    <location>
        <position position="175"/>
    </location>
</feature>
<dbReference type="EMBL" id="BFBY01000006">
    <property type="protein sequence ID" value="GBG05056.1"/>
    <property type="molecule type" value="Genomic_DNA"/>
</dbReference>
<keyword evidence="4 10" id="KW-0132">Cell division</keyword>
<dbReference type="HAMAP" id="MF_01808">
    <property type="entry name" value="Recomb_XerC_XerD"/>
    <property type="match status" value="1"/>
</dbReference>
<evidence type="ECO:0000256" key="8">
    <source>
        <dbReference type="ARBA" id="ARBA00023172"/>
    </source>
</evidence>
<dbReference type="AlphaFoldDB" id="A0A2Z6T7A5"/>
<dbReference type="PANTHER" id="PTHR30349:SF77">
    <property type="entry name" value="TYROSINE RECOMBINASE XERC"/>
    <property type="match status" value="1"/>
</dbReference>
<proteinExistence type="inferred from homology"/>
<dbReference type="Pfam" id="PF00589">
    <property type="entry name" value="Phage_integrase"/>
    <property type="match status" value="1"/>
</dbReference>
<dbReference type="NCBIfam" id="NF001399">
    <property type="entry name" value="PRK00283.1"/>
    <property type="match status" value="1"/>
</dbReference>
<dbReference type="InterPro" id="IPR002104">
    <property type="entry name" value="Integrase_catalytic"/>
</dbReference>
<comment type="similarity">
    <text evidence="2 10">Belongs to the 'phage' integrase family. XerC subfamily.</text>
</comment>
<dbReference type="Gene3D" id="1.10.150.130">
    <property type="match status" value="1"/>
</dbReference>
<organism evidence="14 15">
    <name type="scientific">Lactobacillus rodentium</name>
    <dbReference type="NCBI Taxonomy" id="947835"/>
    <lineage>
        <taxon>Bacteria</taxon>
        <taxon>Bacillati</taxon>
        <taxon>Bacillota</taxon>
        <taxon>Bacilli</taxon>
        <taxon>Lactobacillales</taxon>
        <taxon>Lactobacillaceae</taxon>
        <taxon>Lactobacillus</taxon>
    </lineage>
</organism>
<evidence type="ECO:0000256" key="1">
    <source>
        <dbReference type="ARBA" id="ARBA00004496"/>
    </source>
</evidence>
<evidence type="ECO:0000313" key="14">
    <source>
        <dbReference type="EMBL" id="GBG05056.1"/>
    </source>
</evidence>
<name>A0A2Z6T7A5_9LACO</name>
<dbReference type="CDD" id="cd00798">
    <property type="entry name" value="INT_XerDC_C"/>
    <property type="match status" value="1"/>
</dbReference>
<dbReference type="InterPro" id="IPR050090">
    <property type="entry name" value="Tyrosine_recombinase_XerCD"/>
</dbReference>
<dbReference type="GO" id="GO:0007059">
    <property type="term" value="P:chromosome segregation"/>
    <property type="evidence" value="ECO:0007669"/>
    <property type="project" value="UniProtKB-UniRule"/>
</dbReference>
<feature type="active site" evidence="10">
    <location>
        <position position="247"/>
    </location>
</feature>
<sequence length="308" mass="35752">MIEQNDQFLDKFNDYLKNERGYSKNTINSYLRDLEQAKSFWEKNGGFSGWDQVQTRDIEIFLQHLASKKIARTTQARKASSLRSFYRYLNKRNLLSNDPMVSITIRIGEKKLPQFFYANEIRKVLDTQTNHDALTLRNRALFELFYATGMRLSEISDLKLDQIDFDLKIILVHGKGNKDRYVPFGDKAKKALAEYLKDGRPNLLGQKDDSNNVFLNDQGDSLTGRGIEYIMKKVFAKAGVGSNVHPHMLRHTFATEMLNNGADLRSVQELLGHESLTTTQIYTHVNMQHLQRDYNQFFPRNKKENEAN</sequence>
<dbReference type="InterPro" id="IPR023009">
    <property type="entry name" value="Tyrosine_recombinase_XerC/XerD"/>
</dbReference>
<evidence type="ECO:0000256" key="2">
    <source>
        <dbReference type="ARBA" id="ARBA00006657"/>
    </source>
</evidence>
<dbReference type="InterPro" id="IPR010998">
    <property type="entry name" value="Integrase_recombinase_N"/>
</dbReference>
<feature type="active site" evidence="10">
    <location>
        <position position="250"/>
    </location>
</feature>
<dbReference type="GO" id="GO:0009037">
    <property type="term" value="F:tyrosine-based site-specific recombinase activity"/>
    <property type="evidence" value="ECO:0007669"/>
    <property type="project" value="UniProtKB-UniRule"/>
</dbReference>
<dbReference type="InterPro" id="IPR044068">
    <property type="entry name" value="CB"/>
</dbReference>
<evidence type="ECO:0000259" key="13">
    <source>
        <dbReference type="PROSITE" id="PS51900"/>
    </source>
</evidence>
<dbReference type="PANTHER" id="PTHR30349">
    <property type="entry name" value="PHAGE INTEGRASE-RELATED"/>
    <property type="match status" value="1"/>
</dbReference>
<evidence type="ECO:0000256" key="4">
    <source>
        <dbReference type="ARBA" id="ARBA00022618"/>
    </source>
</evidence>
<dbReference type="PROSITE" id="PS51898">
    <property type="entry name" value="TYR_RECOMBINASE"/>
    <property type="match status" value="1"/>
</dbReference>
<keyword evidence="15" id="KW-1185">Reference proteome</keyword>
<dbReference type="RefSeq" id="WP_117118382.1">
    <property type="nucleotide sequence ID" value="NZ_BFBY01000006.1"/>
</dbReference>
<dbReference type="NCBIfam" id="TIGR02224">
    <property type="entry name" value="recomb_XerC"/>
    <property type="match status" value="1"/>
</dbReference>
<dbReference type="InterPro" id="IPR013762">
    <property type="entry name" value="Integrase-like_cat_sf"/>
</dbReference>
<keyword evidence="9 10" id="KW-0131">Cell cycle</keyword>
<keyword evidence="7 10" id="KW-0238">DNA-binding</keyword>
<evidence type="ECO:0000256" key="3">
    <source>
        <dbReference type="ARBA" id="ARBA00022490"/>
    </source>
</evidence>
<dbReference type="Pfam" id="PF02899">
    <property type="entry name" value="Phage_int_SAM_1"/>
    <property type="match status" value="1"/>
</dbReference>
<keyword evidence="6 10" id="KW-0229">DNA integration</keyword>
<dbReference type="NCBIfam" id="NF040815">
    <property type="entry name" value="recomb_XerA_Arch"/>
    <property type="match status" value="1"/>
</dbReference>
<feature type="active site" description="O-(3'-phospho-DNA)-tyrosine intermediate" evidence="10">
    <location>
        <position position="282"/>
    </location>
</feature>
<keyword evidence="8 10" id="KW-0233">DNA recombination</keyword>
<dbReference type="OrthoDB" id="9801717at2"/>
<evidence type="ECO:0000256" key="7">
    <source>
        <dbReference type="ARBA" id="ARBA00023125"/>
    </source>
</evidence>